<evidence type="ECO:0000259" key="8">
    <source>
        <dbReference type="PROSITE" id="PS50928"/>
    </source>
</evidence>
<sequence>MTKKKNKKLINVLQFAGFGFPALFIWMSVVIIPFIYGIWITFTDWNGLAMHINYVGLQNYIDVFKDATFVSSFVKTVIYAFFTVLASNIVGFALALAVTSGIKGQGLFRTGFFTPNIIGGIILGYIWNFIFSYVLTAVGKSMGVEWMSTSWLTHPTRALIALIIVSSWQMSGYLMVIYIAGLTNVPKELIEAARVDGATGWQTIMKVKLPLIRNTTAICIFLSISRTFMSFDMNLSLTAGGPYKSTELIAYKIYQTAFTSMEFGKGQAQAIVLFVIVATISLLQVYFTKRGDEK</sequence>
<evidence type="ECO:0000256" key="7">
    <source>
        <dbReference type="RuleBase" id="RU363032"/>
    </source>
</evidence>
<dbReference type="GO" id="GO:0055085">
    <property type="term" value="P:transmembrane transport"/>
    <property type="evidence" value="ECO:0007669"/>
    <property type="project" value="InterPro"/>
</dbReference>
<keyword evidence="4 7" id="KW-0812">Transmembrane</keyword>
<keyword evidence="6 7" id="KW-0472">Membrane</keyword>
<dbReference type="InterPro" id="IPR035906">
    <property type="entry name" value="MetI-like_sf"/>
</dbReference>
<evidence type="ECO:0000313" key="10">
    <source>
        <dbReference type="EMBL" id="RGR66296.1"/>
    </source>
</evidence>
<dbReference type="InterPro" id="IPR051393">
    <property type="entry name" value="ABC_transporter_permease"/>
</dbReference>
<keyword evidence="3" id="KW-1003">Cell membrane</keyword>
<keyword evidence="11" id="KW-1185">Reference proteome</keyword>
<comment type="similarity">
    <text evidence="7">Belongs to the binding-protein-dependent transport system permease family.</text>
</comment>
<accession>A0A0M6WQB3</accession>
<evidence type="ECO:0000256" key="3">
    <source>
        <dbReference type="ARBA" id="ARBA00022475"/>
    </source>
</evidence>
<evidence type="ECO:0000313" key="12">
    <source>
        <dbReference type="Proteomes" id="UP000285820"/>
    </source>
</evidence>
<dbReference type="Proteomes" id="UP000285820">
    <property type="component" value="Unassembled WGS sequence"/>
</dbReference>
<dbReference type="PANTHER" id="PTHR30193">
    <property type="entry name" value="ABC TRANSPORTER PERMEASE PROTEIN"/>
    <property type="match status" value="1"/>
</dbReference>
<feature type="transmembrane region" description="Helical" evidence="7">
    <location>
        <begin position="12"/>
        <end position="39"/>
    </location>
</feature>
<dbReference type="AlphaFoldDB" id="A0A0M6WQB3"/>
<feature type="transmembrane region" description="Helical" evidence="7">
    <location>
        <begin position="117"/>
        <end position="138"/>
    </location>
</feature>
<evidence type="ECO:0000256" key="4">
    <source>
        <dbReference type="ARBA" id="ARBA00022692"/>
    </source>
</evidence>
<reference evidence="10 12" key="3">
    <citation type="submission" date="2018-08" db="EMBL/GenBank/DDBJ databases">
        <title>A genome reference for cultivated species of the human gut microbiota.</title>
        <authorList>
            <person name="Zou Y."/>
            <person name="Xue W."/>
            <person name="Luo G."/>
        </authorList>
    </citation>
    <scope>NUCLEOTIDE SEQUENCE [LARGE SCALE GENOMIC DNA]</scope>
    <source>
        <strain evidence="10 12">AF24-4</strain>
    </source>
</reference>
<protein>
    <submittedName>
        <fullName evidence="10">Sugar ABC transporter permease</fullName>
    </submittedName>
</protein>
<evidence type="ECO:0000256" key="6">
    <source>
        <dbReference type="ARBA" id="ARBA00023136"/>
    </source>
</evidence>
<dbReference type="RefSeq" id="WP_021923146.1">
    <property type="nucleotide sequence ID" value="NZ_CAKZTK010000072.1"/>
</dbReference>
<feature type="transmembrane region" description="Helical" evidence="7">
    <location>
        <begin position="158"/>
        <end position="180"/>
    </location>
</feature>
<comment type="subcellular location">
    <subcellularLocation>
        <location evidence="1 7">Cell membrane</location>
        <topology evidence="1 7">Multi-pass membrane protein</topology>
    </subcellularLocation>
</comment>
<dbReference type="PROSITE" id="PS50928">
    <property type="entry name" value="ABC_TM1"/>
    <property type="match status" value="1"/>
</dbReference>
<feature type="domain" description="ABC transmembrane type-1" evidence="8">
    <location>
        <begin position="73"/>
        <end position="284"/>
    </location>
</feature>
<evidence type="ECO:0000256" key="1">
    <source>
        <dbReference type="ARBA" id="ARBA00004651"/>
    </source>
</evidence>
<name>A0A0M6WQB3_9FIRM</name>
<evidence type="ECO:0000256" key="2">
    <source>
        <dbReference type="ARBA" id="ARBA00022448"/>
    </source>
</evidence>
<gene>
    <name evidence="10" type="ORF">DWY29_13415</name>
    <name evidence="9" type="ORF">RIL183_24611</name>
</gene>
<dbReference type="Pfam" id="PF00528">
    <property type="entry name" value="BPD_transp_1"/>
    <property type="match status" value="1"/>
</dbReference>
<feature type="transmembrane region" description="Helical" evidence="7">
    <location>
        <begin position="211"/>
        <end position="229"/>
    </location>
</feature>
<feature type="transmembrane region" description="Helical" evidence="7">
    <location>
        <begin position="77"/>
        <end position="97"/>
    </location>
</feature>
<organism evidence="9 11">
    <name type="scientific">Roseburia inulinivorans</name>
    <dbReference type="NCBI Taxonomy" id="360807"/>
    <lineage>
        <taxon>Bacteria</taxon>
        <taxon>Bacillati</taxon>
        <taxon>Bacillota</taxon>
        <taxon>Clostridia</taxon>
        <taxon>Lachnospirales</taxon>
        <taxon>Lachnospiraceae</taxon>
        <taxon>Roseburia</taxon>
    </lineage>
</organism>
<dbReference type="Proteomes" id="UP000049828">
    <property type="component" value="Unassembled WGS sequence"/>
</dbReference>
<keyword evidence="2 7" id="KW-0813">Transport</keyword>
<proteinExistence type="inferred from homology"/>
<dbReference type="EMBL" id="CVRS01000076">
    <property type="protein sequence ID" value="CRL39314.1"/>
    <property type="molecule type" value="Genomic_DNA"/>
</dbReference>
<dbReference type="SUPFAM" id="SSF161098">
    <property type="entry name" value="MetI-like"/>
    <property type="match status" value="1"/>
</dbReference>
<dbReference type="EMBL" id="QRUN01000024">
    <property type="protein sequence ID" value="RGR66296.1"/>
    <property type="molecule type" value="Genomic_DNA"/>
</dbReference>
<dbReference type="OrthoDB" id="9786413at2"/>
<dbReference type="PANTHER" id="PTHR30193:SF37">
    <property type="entry name" value="INNER MEMBRANE ABC TRANSPORTER PERMEASE PROTEIN YCJO"/>
    <property type="match status" value="1"/>
</dbReference>
<dbReference type="InterPro" id="IPR000515">
    <property type="entry name" value="MetI-like"/>
</dbReference>
<dbReference type="GO" id="GO:0005886">
    <property type="term" value="C:plasma membrane"/>
    <property type="evidence" value="ECO:0007669"/>
    <property type="project" value="UniProtKB-SubCell"/>
</dbReference>
<reference evidence="11" key="2">
    <citation type="submission" date="2015-05" db="EMBL/GenBank/DDBJ databases">
        <authorList>
            <consortium name="Pathogen Informatics"/>
        </authorList>
    </citation>
    <scope>NUCLEOTIDE SEQUENCE [LARGE SCALE GENOMIC DNA]</scope>
    <source>
        <strain evidence="11">L1-83</strain>
    </source>
</reference>
<dbReference type="CDD" id="cd06261">
    <property type="entry name" value="TM_PBP2"/>
    <property type="match status" value="1"/>
</dbReference>
<feature type="transmembrane region" description="Helical" evidence="7">
    <location>
        <begin position="268"/>
        <end position="287"/>
    </location>
</feature>
<dbReference type="Gene3D" id="1.10.3720.10">
    <property type="entry name" value="MetI-like"/>
    <property type="match status" value="1"/>
</dbReference>
<evidence type="ECO:0000313" key="9">
    <source>
        <dbReference type="EMBL" id="CRL39314.1"/>
    </source>
</evidence>
<reference evidence="9" key="1">
    <citation type="submission" date="2015-05" db="EMBL/GenBank/DDBJ databases">
        <authorList>
            <person name="Wang D.B."/>
            <person name="Wang M."/>
        </authorList>
    </citation>
    <scope>NUCLEOTIDE SEQUENCE [LARGE SCALE GENOMIC DNA]</scope>
    <source>
        <strain evidence="9">L1-83</strain>
    </source>
</reference>
<keyword evidence="5 7" id="KW-1133">Transmembrane helix</keyword>
<evidence type="ECO:0000256" key="5">
    <source>
        <dbReference type="ARBA" id="ARBA00022989"/>
    </source>
</evidence>
<evidence type="ECO:0000313" key="11">
    <source>
        <dbReference type="Proteomes" id="UP000049828"/>
    </source>
</evidence>